<feature type="non-terminal residue" evidence="1">
    <location>
        <position position="1"/>
    </location>
</feature>
<sequence>KVQKNLTVYKTDERNTTKNVYVHLKNIAKIKVPRKKFVYNLTDTSKKGFKRNKSQSKLIPYSRHRNKYKRDFIFETTTNSLRKILLKARNRKFKPSVRWTYYEPLKVRGKLYN</sequence>
<evidence type="ECO:0000313" key="1">
    <source>
        <dbReference type="EMBL" id="JAS36013.1"/>
    </source>
</evidence>
<accession>A0A1B6EDK6</accession>
<proteinExistence type="predicted"/>
<protein>
    <submittedName>
        <fullName evidence="1">Uncharacterized protein</fullName>
    </submittedName>
</protein>
<gene>
    <name evidence="1" type="ORF">g.28756</name>
</gene>
<dbReference type="EMBL" id="GEDC01001285">
    <property type="protein sequence ID" value="JAS36013.1"/>
    <property type="molecule type" value="Transcribed_RNA"/>
</dbReference>
<organism evidence="1">
    <name type="scientific">Clastoptera arizonana</name>
    <name type="common">Arizona spittle bug</name>
    <dbReference type="NCBI Taxonomy" id="38151"/>
    <lineage>
        <taxon>Eukaryota</taxon>
        <taxon>Metazoa</taxon>
        <taxon>Ecdysozoa</taxon>
        <taxon>Arthropoda</taxon>
        <taxon>Hexapoda</taxon>
        <taxon>Insecta</taxon>
        <taxon>Pterygota</taxon>
        <taxon>Neoptera</taxon>
        <taxon>Paraneoptera</taxon>
        <taxon>Hemiptera</taxon>
        <taxon>Auchenorrhyncha</taxon>
        <taxon>Cercopoidea</taxon>
        <taxon>Clastopteridae</taxon>
        <taxon>Clastoptera</taxon>
    </lineage>
</organism>
<dbReference type="AlphaFoldDB" id="A0A1B6EDK6"/>
<name>A0A1B6EDK6_9HEMI</name>
<reference evidence="1" key="1">
    <citation type="submission" date="2015-12" db="EMBL/GenBank/DDBJ databases">
        <title>De novo transcriptome assembly of four potential Pierce s Disease insect vectors from Arizona vineyards.</title>
        <authorList>
            <person name="Tassone E.E."/>
        </authorList>
    </citation>
    <scope>NUCLEOTIDE SEQUENCE</scope>
</reference>